<comment type="similarity">
    <text evidence="1 7">Belongs to the bacterial ribosomal protein bS1 family.</text>
</comment>
<dbReference type="InterPro" id="IPR050437">
    <property type="entry name" value="Ribos_protein_bS1-like"/>
</dbReference>
<dbReference type="FunFam" id="2.40.50.140:FF:000018">
    <property type="entry name" value="30S ribosomal protein S1"/>
    <property type="match status" value="1"/>
</dbReference>
<dbReference type="PROSITE" id="PS50126">
    <property type="entry name" value="S1"/>
    <property type="match status" value="6"/>
</dbReference>
<dbReference type="RefSeq" id="WP_048845257.1">
    <property type="nucleotide sequence ID" value="NZ_BAMW01000014.1"/>
</dbReference>
<feature type="domain" description="S1 motif" evidence="8">
    <location>
        <begin position="33"/>
        <end position="99"/>
    </location>
</feature>
<dbReference type="Gene3D" id="2.40.50.140">
    <property type="entry name" value="Nucleic acid-binding proteins"/>
    <property type="match status" value="6"/>
</dbReference>
<comment type="function">
    <text evidence="6 7">Binds mRNA; thus facilitating recognition of the initiation point. It is needed to translate mRNA with a short Shine-Dalgarno (SD) purine-rich sequence.</text>
</comment>
<keyword evidence="5 7" id="KW-0687">Ribonucleoprotein</keyword>
<dbReference type="GO" id="GO:0003729">
    <property type="term" value="F:mRNA binding"/>
    <property type="evidence" value="ECO:0007669"/>
    <property type="project" value="TreeGrafter"/>
</dbReference>
<dbReference type="EMBL" id="JOPA01000020">
    <property type="protein sequence ID" value="OUI93756.1"/>
    <property type="molecule type" value="Genomic_DNA"/>
</dbReference>
<name>A0A252AU62_9PROT</name>
<evidence type="ECO:0000256" key="2">
    <source>
        <dbReference type="ARBA" id="ARBA00022737"/>
    </source>
</evidence>
<evidence type="ECO:0000256" key="5">
    <source>
        <dbReference type="ARBA" id="ARBA00023274"/>
    </source>
</evidence>
<feature type="domain" description="S1 motif" evidence="8">
    <location>
        <begin position="204"/>
        <end position="272"/>
    </location>
</feature>
<evidence type="ECO:0000256" key="4">
    <source>
        <dbReference type="ARBA" id="ARBA00022980"/>
    </source>
</evidence>
<dbReference type="NCBIfam" id="NF004955">
    <property type="entry name" value="PRK06299.1-5"/>
    <property type="match status" value="1"/>
</dbReference>
<dbReference type="InterPro" id="IPR012340">
    <property type="entry name" value="NA-bd_OB-fold"/>
</dbReference>
<comment type="caution">
    <text evidence="9">The sequence shown here is derived from an EMBL/GenBank/DDBJ whole genome shotgun (WGS) entry which is preliminary data.</text>
</comment>
<dbReference type="FunFam" id="2.40.50.140:FF:000103">
    <property type="entry name" value="protein RRP5 homolog"/>
    <property type="match status" value="1"/>
</dbReference>
<gene>
    <name evidence="9" type="ORF">HK17_07240</name>
</gene>
<dbReference type="Pfam" id="PF00575">
    <property type="entry name" value="S1"/>
    <property type="match status" value="6"/>
</dbReference>
<dbReference type="CDD" id="cd05688">
    <property type="entry name" value="S1_RPS1_repeat_ec3"/>
    <property type="match status" value="1"/>
</dbReference>
<evidence type="ECO:0000256" key="6">
    <source>
        <dbReference type="ARBA" id="ARBA00025604"/>
    </source>
</evidence>
<dbReference type="InterPro" id="IPR003029">
    <property type="entry name" value="S1_domain"/>
</dbReference>
<evidence type="ECO:0000256" key="3">
    <source>
        <dbReference type="ARBA" id="ARBA00022884"/>
    </source>
</evidence>
<evidence type="ECO:0000259" key="8">
    <source>
        <dbReference type="PROSITE" id="PS50126"/>
    </source>
</evidence>
<dbReference type="InterPro" id="IPR035104">
    <property type="entry name" value="Ribosomal_protein_S1-like"/>
</dbReference>
<dbReference type="SUPFAM" id="SSF50249">
    <property type="entry name" value="Nucleic acid-binding proteins"/>
    <property type="match status" value="6"/>
</dbReference>
<dbReference type="PANTHER" id="PTHR10724:SF7">
    <property type="entry name" value="SMALL RIBOSOMAL SUBUNIT PROTEIN BS1C"/>
    <property type="match status" value="1"/>
</dbReference>
<dbReference type="NCBIfam" id="NF004952">
    <property type="entry name" value="PRK06299.1-2"/>
    <property type="match status" value="1"/>
</dbReference>
<dbReference type="InterPro" id="IPR000110">
    <property type="entry name" value="Ribosomal_bS1"/>
</dbReference>
<protein>
    <recommendedName>
        <fullName evidence="7">30S ribosomal protein S1</fullName>
    </recommendedName>
</protein>
<evidence type="ECO:0000313" key="10">
    <source>
        <dbReference type="Proteomes" id="UP000194641"/>
    </source>
</evidence>
<dbReference type="NCBIfam" id="TIGR00717">
    <property type="entry name" value="rpsA"/>
    <property type="match status" value="1"/>
</dbReference>
<feature type="domain" description="S1 motif" evidence="8">
    <location>
        <begin position="117"/>
        <end position="183"/>
    </location>
</feature>
<dbReference type="SMART" id="SM00316">
    <property type="entry name" value="S1"/>
    <property type="match status" value="6"/>
</dbReference>
<dbReference type="CDD" id="cd04465">
    <property type="entry name" value="S1_RPS1_repeat_ec2_hs2"/>
    <property type="match status" value="1"/>
</dbReference>
<dbReference type="GO" id="GO:0006412">
    <property type="term" value="P:translation"/>
    <property type="evidence" value="ECO:0007669"/>
    <property type="project" value="InterPro"/>
</dbReference>
<evidence type="ECO:0000256" key="1">
    <source>
        <dbReference type="ARBA" id="ARBA00006767"/>
    </source>
</evidence>
<dbReference type="PANTHER" id="PTHR10724">
    <property type="entry name" value="30S RIBOSOMAL PROTEIN S1"/>
    <property type="match status" value="1"/>
</dbReference>
<dbReference type="Proteomes" id="UP000194641">
    <property type="component" value="Unassembled WGS sequence"/>
</dbReference>
<dbReference type="CDD" id="cd05691">
    <property type="entry name" value="S1_RPS1_repeat_ec6"/>
    <property type="match status" value="1"/>
</dbReference>
<feature type="domain" description="S1 motif" evidence="8">
    <location>
        <begin position="463"/>
        <end position="532"/>
    </location>
</feature>
<evidence type="ECO:0000256" key="7">
    <source>
        <dbReference type="PIRNR" id="PIRNR002111"/>
    </source>
</evidence>
<dbReference type="CDD" id="cd05687">
    <property type="entry name" value="S1_RPS1_repeat_ec1_hs1"/>
    <property type="match status" value="1"/>
</dbReference>
<dbReference type="PIRSF" id="PIRSF002111">
    <property type="entry name" value="RpsA"/>
    <property type="match status" value="1"/>
</dbReference>
<proteinExistence type="inferred from homology"/>
<dbReference type="FunFam" id="2.40.50.140:FF:000011">
    <property type="entry name" value="30S ribosomal protein S1"/>
    <property type="match status" value="1"/>
</dbReference>
<keyword evidence="2" id="KW-0677">Repeat</keyword>
<feature type="domain" description="S1 motif" evidence="8">
    <location>
        <begin position="376"/>
        <end position="446"/>
    </location>
</feature>
<keyword evidence="4 7" id="KW-0689">Ribosomal protein</keyword>
<keyword evidence="3 7" id="KW-0694">RNA-binding</keyword>
<dbReference type="GO" id="GO:0003735">
    <property type="term" value="F:structural constituent of ribosome"/>
    <property type="evidence" value="ECO:0007669"/>
    <property type="project" value="InterPro"/>
</dbReference>
<dbReference type="GO" id="GO:0022627">
    <property type="term" value="C:cytosolic small ribosomal subunit"/>
    <property type="evidence" value="ECO:0007669"/>
    <property type="project" value="TreeGrafter"/>
</dbReference>
<evidence type="ECO:0000313" key="9">
    <source>
        <dbReference type="EMBL" id="OUI93756.1"/>
    </source>
</evidence>
<dbReference type="AlphaFoldDB" id="A0A252AU62"/>
<dbReference type="PRINTS" id="PR00681">
    <property type="entry name" value="RIBOSOMALS1"/>
</dbReference>
<sequence>MASAATPTADHFRGEDFATLLDETLGRDTGFEGSVVRGRIVRLTDEFAIVDVGLKSEGRVSLREFSPPGVTPDIKPGDVVELYVERYEDRDGSIVLSREKARREEAWTNLEKAFEANQRVNGTIYGRVKGGFTVDLGGAMAFLPGSQVDIRPVRDVSPLMGVPQPFQILKMDRARGNIVVSRRAVLEETRAEQRSELIQGLTEGMILDGVVKNITDYGAFVDLGGVDGLLHVTDIAWKRINHPSEALQIGQPVRVQVIRFNSDTQRISLGMKQLEADPWENVALKYPPGARYTGRVTNITDYGAFVELEPGVEGLVHVSEMSWTKKNVHPGKIVATSQEVDVMVLDVDSAKRRISLGLKQVQRNPWEQFAEEHKIGSTVEGEIRNITEFGLFVGLSADIDGMVHMSDLSWDETGEEAMKNYEKGQVVKAKVLDVDVEKERISLGIKQLQEDPAADVLTSVQKGAIVTCTVTAVQTNGIEVKVDDVLTGFIRRAELARDKAEQRPERFAVGERVDAKVVSVDRAARKLALTIKGREVEEDKQAINEYGSSDSGASLGDILGAAIRRRNTDA</sequence>
<reference evidence="10" key="1">
    <citation type="submission" date="2014-06" db="EMBL/GenBank/DDBJ databases">
        <authorList>
            <person name="Winans N.J."/>
            <person name="Newell P.D."/>
            <person name="Douglas A.E."/>
        </authorList>
    </citation>
    <scope>NUCLEOTIDE SEQUENCE [LARGE SCALE GENOMIC DNA]</scope>
</reference>
<accession>A0A252AU62</accession>
<organism evidence="9 10">
    <name type="scientific">Acetobacter indonesiensis</name>
    <dbReference type="NCBI Taxonomy" id="104101"/>
    <lineage>
        <taxon>Bacteria</taxon>
        <taxon>Pseudomonadati</taxon>
        <taxon>Pseudomonadota</taxon>
        <taxon>Alphaproteobacteria</taxon>
        <taxon>Acetobacterales</taxon>
        <taxon>Acetobacteraceae</taxon>
        <taxon>Acetobacter</taxon>
    </lineage>
</organism>
<feature type="domain" description="S1 motif" evidence="8">
    <location>
        <begin position="289"/>
        <end position="359"/>
    </location>
</feature>